<keyword evidence="3 5" id="KW-1005">Bacterial flagellum biogenesis</keyword>
<evidence type="ECO:0000256" key="1">
    <source>
        <dbReference type="ARBA" id="ARBA00010577"/>
    </source>
</evidence>
<dbReference type="Proteomes" id="UP001597128">
    <property type="component" value="Unassembled WGS sequence"/>
</dbReference>
<comment type="function">
    <text evidence="4 5">Required for flagellar hook formation. May act as a scaffolding protein.</text>
</comment>
<keyword evidence="8" id="KW-0969">Cilium</keyword>
<name>A0ABW3F6G0_9PROT</name>
<comment type="caution">
    <text evidence="8">The sequence shown here is derived from an EMBL/GenBank/DDBJ whole genome shotgun (WGS) entry which is preliminary data.</text>
</comment>
<gene>
    <name evidence="8" type="ORF">ACFQ1Z_02260</name>
</gene>
<dbReference type="Pfam" id="PF13861">
    <property type="entry name" value="FLgD_tudor"/>
    <property type="match status" value="1"/>
</dbReference>
<evidence type="ECO:0000259" key="7">
    <source>
        <dbReference type="Pfam" id="PF13861"/>
    </source>
</evidence>
<dbReference type="InterPro" id="IPR025965">
    <property type="entry name" value="FlgD/Vpr_Ig-like"/>
</dbReference>
<sequence>MTTVNTNNQVSQDILDAVNKKSSSKGTTVDEAQDRFMTLLVTQMKNQDPLNPMDNAQVTSQMAQLNTVTGINKLNDTMSSLISSVQLGQSYQATSMIGHSVLVSGNSLSHTDKGGYFGVNVPNGADTVSVNIKDGAGQVVRTLSFGKQDVGVNALSWDGKATDGTVAPSGDYTYEITAKIGDATTTATALSLAQVQSVSNSSSGIKLNLSNNSAVAVSDVVEIF</sequence>
<accession>A0ABW3F6G0</accession>
<dbReference type="Gene3D" id="2.60.40.4070">
    <property type="match status" value="1"/>
</dbReference>
<evidence type="ECO:0000313" key="9">
    <source>
        <dbReference type="Proteomes" id="UP001597128"/>
    </source>
</evidence>
<evidence type="ECO:0000256" key="4">
    <source>
        <dbReference type="ARBA" id="ARBA00024746"/>
    </source>
</evidence>
<dbReference type="Pfam" id="PF13860">
    <property type="entry name" value="FlgD_ig"/>
    <property type="match status" value="1"/>
</dbReference>
<evidence type="ECO:0000256" key="3">
    <source>
        <dbReference type="ARBA" id="ARBA00022795"/>
    </source>
</evidence>
<proteinExistence type="inferred from homology"/>
<feature type="domain" description="FlgD Tudor-like" evidence="7">
    <location>
        <begin position="89"/>
        <end position="220"/>
    </location>
</feature>
<dbReference type="RefSeq" id="WP_379055218.1">
    <property type="nucleotide sequence ID" value="NZ_JBHTKB010000001.1"/>
</dbReference>
<reference evidence="9" key="1">
    <citation type="journal article" date="2019" name="Int. J. Syst. Evol. Microbiol.">
        <title>The Global Catalogue of Microorganisms (GCM) 10K type strain sequencing project: providing services to taxonomists for standard genome sequencing and annotation.</title>
        <authorList>
            <consortium name="The Broad Institute Genomics Platform"/>
            <consortium name="The Broad Institute Genome Sequencing Center for Infectious Disease"/>
            <person name="Wu L."/>
            <person name="Ma J."/>
        </authorList>
    </citation>
    <scope>NUCLEOTIDE SEQUENCE [LARGE SCALE GENOMIC DNA]</scope>
    <source>
        <strain evidence="9">CCUG 58412</strain>
    </source>
</reference>
<protein>
    <recommendedName>
        <fullName evidence="2 5">Basal-body rod modification protein FlgD</fullName>
    </recommendedName>
</protein>
<keyword evidence="9" id="KW-1185">Reference proteome</keyword>
<dbReference type="EMBL" id="JBHTKB010000001">
    <property type="protein sequence ID" value="MFD0912359.1"/>
    <property type="molecule type" value="Genomic_DNA"/>
</dbReference>
<evidence type="ECO:0000313" key="8">
    <source>
        <dbReference type="EMBL" id="MFD0912359.1"/>
    </source>
</evidence>
<keyword evidence="8" id="KW-0282">Flagellum</keyword>
<evidence type="ECO:0000256" key="5">
    <source>
        <dbReference type="RuleBase" id="RU362076"/>
    </source>
</evidence>
<dbReference type="Gene3D" id="2.30.30.910">
    <property type="match status" value="1"/>
</dbReference>
<dbReference type="InterPro" id="IPR005648">
    <property type="entry name" value="FlgD"/>
</dbReference>
<evidence type="ECO:0000256" key="2">
    <source>
        <dbReference type="ARBA" id="ARBA00016013"/>
    </source>
</evidence>
<organism evidence="8 9">
    <name type="scientific">Methylophilus luteus</name>
    <dbReference type="NCBI Taxonomy" id="640108"/>
    <lineage>
        <taxon>Bacteria</taxon>
        <taxon>Pseudomonadati</taxon>
        <taxon>Pseudomonadota</taxon>
        <taxon>Betaproteobacteria</taxon>
        <taxon>Nitrosomonadales</taxon>
        <taxon>Methylophilaceae</taxon>
        <taxon>Methylophilus</taxon>
    </lineage>
</organism>
<keyword evidence="8" id="KW-0966">Cell projection</keyword>
<dbReference type="Pfam" id="PF03963">
    <property type="entry name" value="FlgD"/>
    <property type="match status" value="1"/>
</dbReference>
<evidence type="ECO:0000259" key="6">
    <source>
        <dbReference type="Pfam" id="PF13860"/>
    </source>
</evidence>
<dbReference type="InterPro" id="IPR025963">
    <property type="entry name" value="FLgD_Tudor"/>
</dbReference>
<comment type="similarity">
    <text evidence="1 5">Belongs to the FlgD family.</text>
</comment>
<feature type="domain" description="FlgD/Vpr Ig-like" evidence="6">
    <location>
        <begin position="105"/>
        <end position="181"/>
    </location>
</feature>